<dbReference type="GO" id="GO:0003697">
    <property type="term" value="F:single-stranded DNA binding"/>
    <property type="evidence" value="ECO:0007669"/>
    <property type="project" value="TreeGrafter"/>
</dbReference>
<keyword evidence="6" id="KW-0227">DNA damage</keyword>
<evidence type="ECO:0000256" key="8">
    <source>
        <dbReference type="ARBA" id="ARBA00022842"/>
    </source>
</evidence>
<feature type="chain" id="PRO_5043031163" description="Endonuclease/exonuclease/phosphatase domain-containing protein" evidence="11">
    <location>
        <begin position="26"/>
        <end position="358"/>
    </location>
</feature>
<dbReference type="GO" id="GO:0006302">
    <property type="term" value="P:double-strand break repair"/>
    <property type="evidence" value="ECO:0007669"/>
    <property type="project" value="TreeGrafter"/>
</dbReference>
<dbReference type="InterPro" id="IPR051547">
    <property type="entry name" value="TDP2-like"/>
</dbReference>
<dbReference type="CDD" id="cd09080">
    <property type="entry name" value="TDP2"/>
    <property type="match status" value="1"/>
</dbReference>
<dbReference type="SUPFAM" id="SSF56219">
    <property type="entry name" value="DNase I-like"/>
    <property type="match status" value="1"/>
</dbReference>
<evidence type="ECO:0000256" key="6">
    <source>
        <dbReference type="ARBA" id="ARBA00022763"/>
    </source>
</evidence>
<dbReference type="InterPro" id="IPR005135">
    <property type="entry name" value="Endo/exonuclease/phosphatase"/>
</dbReference>
<evidence type="ECO:0000256" key="9">
    <source>
        <dbReference type="ARBA" id="ARBA00023204"/>
    </source>
</evidence>
<protein>
    <recommendedName>
        <fullName evidence="12">Endonuclease/exonuclease/phosphatase domain-containing protein</fullName>
    </recommendedName>
</protein>
<dbReference type="Pfam" id="PF03372">
    <property type="entry name" value="Exo_endo_phos"/>
    <property type="match status" value="1"/>
</dbReference>
<keyword evidence="4" id="KW-0540">Nuclease</keyword>
<feature type="domain" description="Endonuclease/exonuclease/phosphatase" evidence="12">
    <location>
        <begin position="92"/>
        <end position="346"/>
    </location>
</feature>
<dbReference type="Gene3D" id="3.60.10.10">
    <property type="entry name" value="Endonuclease/exonuclease/phosphatase"/>
    <property type="match status" value="1"/>
</dbReference>
<feature type="signal peptide" evidence="11">
    <location>
        <begin position="1"/>
        <end position="25"/>
    </location>
</feature>
<evidence type="ECO:0000313" key="14">
    <source>
        <dbReference type="Proteomes" id="UP001310594"/>
    </source>
</evidence>
<evidence type="ECO:0000313" key="13">
    <source>
        <dbReference type="EMBL" id="KAK5697536.1"/>
    </source>
</evidence>
<evidence type="ECO:0000256" key="2">
    <source>
        <dbReference type="ARBA" id="ARBA00001946"/>
    </source>
</evidence>
<dbReference type="GO" id="GO:0004518">
    <property type="term" value="F:nuclease activity"/>
    <property type="evidence" value="ECO:0007669"/>
    <property type="project" value="UniProtKB-KW"/>
</dbReference>
<dbReference type="PANTHER" id="PTHR15822">
    <property type="entry name" value="TRAF AND TNF RECEPTOR-ASSOCIATED PROTEIN"/>
    <property type="match status" value="1"/>
</dbReference>
<name>A0AAN7ZMW7_9PEZI</name>
<dbReference type="InterPro" id="IPR036691">
    <property type="entry name" value="Endo/exonu/phosph_ase_sf"/>
</dbReference>
<organism evidence="13 14">
    <name type="scientific">Elasticomyces elasticus</name>
    <dbReference type="NCBI Taxonomy" id="574655"/>
    <lineage>
        <taxon>Eukaryota</taxon>
        <taxon>Fungi</taxon>
        <taxon>Dikarya</taxon>
        <taxon>Ascomycota</taxon>
        <taxon>Pezizomycotina</taxon>
        <taxon>Dothideomycetes</taxon>
        <taxon>Dothideomycetidae</taxon>
        <taxon>Mycosphaerellales</taxon>
        <taxon>Teratosphaeriaceae</taxon>
        <taxon>Elasticomyces</taxon>
    </lineage>
</organism>
<evidence type="ECO:0000256" key="1">
    <source>
        <dbReference type="ARBA" id="ARBA00001936"/>
    </source>
</evidence>
<evidence type="ECO:0000259" key="12">
    <source>
        <dbReference type="Pfam" id="PF03372"/>
    </source>
</evidence>
<keyword evidence="9" id="KW-0234">DNA repair</keyword>
<dbReference type="GO" id="GO:0070260">
    <property type="term" value="F:5'-tyrosyl-DNA phosphodiesterase activity"/>
    <property type="evidence" value="ECO:0007669"/>
    <property type="project" value="TreeGrafter"/>
</dbReference>
<evidence type="ECO:0000256" key="5">
    <source>
        <dbReference type="ARBA" id="ARBA00022723"/>
    </source>
</evidence>
<dbReference type="GO" id="GO:0046872">
    <property type="term" value="F:metal ion binding"/>
    <property type="evidence" value="ECO:0007669"/>
    <property type="project" value="UniProtKB-KW"/>
</dbReference>
<proteinExistence type="predicted"/>
<accession>A0AAN7ZMW7</accession>
<dbReference type="Proteomes" id="UP001310594">
    <property type="component" value="Unassembled WGS sequence"/>
</dbReference>
<comment type="cofactor">
    <cofactor evidence="1">
        <name>Mn(2+)</name>
        <dbReference type="ChEBI" id="CHEBI:29035"/>
    </cofactor>
</comment>
<evidence type="ECO:0000256" key="7">
    <source>
        <dbReference type="ARBA" id="ARBA00022801"/>
    </source>
</evidence>
<evidence type="ECO:0000256" key="10">
    <source>
        <dbReference type="ARBA" id="ARBA00023242"/>
    </source>
</evidence>
<comment type="subcellular location">
    <subcellularLocation>
        <location evidence="3">Nucleus</location>
        <location evidence="3">PML body</location>
    </subcellularLocation>
</comment>
<gene>
    <name evidence="13" type="ORF">LTR97_007674</name>
</gene>
<comment type="cofactor">
    <cofactor evidence="2">
        <name>Mg(2+)</name>
        <dbReference type="ChEBI" id="CHEBI:18420"/>
    </cofactor>
</comment>
<dbReference type="GO" id="GO:0005737">
    <property type="term" value="C:cytoplasm"/>
    <property type="evidence" value="ECO:0007669"/>
    <property type="project" value="TreeGrafter"/>
</dbReference>
<dbReference type="PANTHER" id="PTHR15822:SF4">
    <property type="entry name" value="TYROSYL-DNA PHOSPHODIESTERASE 2"/>
    <property type="match status" value="1"/>
</dbReference>
<comment type="caution">
    <text evidence="13">The sequence shown here is derived from an EMBL/GenBank/DDBJ whole genome shotgun (WGS) entry which is preliminary data.</text>
</comment>
<evidence type="ECO:0000256" key="3">
    <source>
        <dbReference type="ARBA" id="ARBA00004322"/>
    </source>
</evidence>
<keyword evidence="5" id="KW-0479">Metal-binding</keyword>
<sequence length="358" mass="41168">MPTTWSRVLRALLAPIQLVLHCGRASHEPAMDEVVRQSISIVEQSKKGAVPWEFDEPYDQPYFRWIDEKWQATNAGIGNHDRRPVEKFAVLAWNIDFMIPFDHSRMIAAIRHLEKLVSEEDDLPTIIFLNECLQNDLKTVTSDDWIRSRFHVTDMDAEYWQSGFYGTTTLIDKRLTVKSCFRVHFAKTRMERDGLFVDIDVGVQKPVRLCNTHLESLALEPPFRPPQLAVCAKQLHSENVHGAVLAGDLNAIQDFDKTLHTDNDLKDAYLELGGDEDDPDGHTWGQQAATVQRERFGTTRMDKVLFCGKVECRSFERFGTDVQLENEKEREQLLQLGFDKPWITDHLGVKAIFVIDTE</sequence>
<dbReference type="EMBL" id="JAVRQU010000011">
    <property type="protein sequence ID" value="KAK5697536.1"/>
    <property type="molecule type" value="Genomic_DNA"/>
</dbReference>
<reference evidence="13" key="1">
    <citation type="submission" date="2023-08" db="EMBL/GenBank/DDBJ databases">
        <title>Black Yeasts Isolated from many extreme environments.</title>
        <authorList>
            <person name="Coleine C."/>
            <person name="Stajich J.E."/>
            <person name="Selbmann L."/>
        </authorList>
    </citation>
    <scope>NUCLEOTIDE SEQUENCE</scope>
    <source>
        <strain evidence="13">CCFEE 5810</strain>
    </source>
</reference>
<keyword evidence="8" id="KW-0460">Magnesium</keyword>
<keyword evidence="10" id="KW-0539">Nucleus</keyword>
<dbReference type="AlphaFoldDB" id="A0AAN7ZMW7"/>
<keyword evidence="7" id="KW-0378">Hydrolase</keyword>
<keyword evidence="11" id="KW-0732">Signal</keyword>
<evidence type="ECO:0000256" key="4">
    <source>
        <dbReference type="ARBA" id="ARBA00022722"/>
    </source>
</evidence>
<evidence type="ECO:0000256" key="11">
    <source>
        <dbReference type="SAM" id="SignalP"/>
    </source>
</evidence>